<dbReference type="GO" id="GO:0008080">
    <property type="term" value="F:N-acetyltransferase activity"/>
    <property type="evidence" value="ECO:0007669"/>
    <property type="project" value="InterPro"/>
</dbReference>
<evidence type="ECO:0000256" key="1">
    <source>
        <dbReference type="ARBA" id="ARBA00022679"/>
    </source>
</evidence>
<dbReference type="InterPro" id="IPR050769">
    <property type="entry name" value="NAT_camello-type"/>
</dbReference>
<feature type="domain" description="N-acetyltransferase" evidence="2">
    <location>
        <begin position="1"/>
        <end position="143"/>
    </location>
</feature>
<reference evidence="3 4" key="1">
    <citation type="submission" date="2018-08" db="EMBL/GenBank/DDBJ databases">
        <title>A genome reference for cultivated species of the human gut microbiota.</title>
        <authorList>
            <person name="Zou Y."/>
            <person name="Xue W."/>
            <person name="Luo G."/>
        </authorList>
    </citation>
    <scope>NUCLEOTIDE SEQUENCE [LARGE SCALE GENOMIC DNA]</scope>
    <source>
        <strain evidence="3 4">AF37-4</strain>
    </source>
</reference>
<evidence type="ECO:0000313" key="4">
    <source>
        <dbReference type="Proteomes" id="UP000283314"/>
    </source>
</evidence>
<dbReference type="Gene3D" id="3.40.630.30">
    <property type="match status" value="1"/>
</dbReference>
<keyword evidence="1 3" id="KW-0808">Transferase</keyword>
<dbReference type="Proteomes" id="UP000283314">
    <property type="component" value="Unassembled WGS sequence"/>
</dbReference>
<dbReference type="SUPFAM" id="SSF55729">
    <property type="entry name" value="Acyl-CoA N-acyltransferases (Nat)"/>
    <property type="match status" value="1"/>
</dbReference>
<evidence type="ECO:0000313" key="3">
    <source>
        <dbReference type="EMBL" id="RHL43296.1"/>
    </source>
</evidence>
<evidence type="ECO:0000259" key="2">
    <source>
        <dbReference type="PROSITE" id="PS51186"/>
    </source>
</evidence>
<dbReference type="PANTHER" id="PTHR13947:SF37">
    <property type="entry name" value="LD18367P"/>
    <property type="match status" value="1"/>
</dbReference>
<proteinExistence type="predicted"/>
<dbReference type="EMBL" id="QROT01000009">
    <property type="protein sequence ID" value="RHL43296.1"/>
    <property type="molecule type" value="Genomic_DNA"/>
</dbReference>
<dbReference type="Pfam" id="PF00583">
    <property type="entry name" value="Acetyltransf_1"/>
    <property type="match status" value="1"/>
</dbReference>
<dbReference type="InterPro" id="IPR016181">
    <property type="entry name" value="Acyl_CoA_acyltransferase"/>
</dbReference>
<dbReference type="CDD" id="cd04301">
    <property type="entry name" value="NAT_SF"/>
    <property type="match status" value="1"/>
</dbReference>
<protein>
    <submittedName>
        <fullName evidence="3">GNAT family N-acetyltransferase</fullName>
    </submittedName>
</protein>
<comment type="caution">
    <text evidence="3">The sequence shown here is derived from an EMBL/GenBank/DDBJ whole genome shotgun (WGS) entry which is preliminary data.</text>
</comment>
<dbReference type="PANTHER" id="PTHR13947">
    <property type="entry name" value="GNAT FAMILY N-ACETYLTRANSFERASE"/>
    <property type="match status" value="1"/>
</dbReference>
<accession>A0A415L435</accession>
<gene>
    <name evidence="3" type="ORF">DW018_11375</name>
</gene>
<dbReference type="AlphaFoldDB" id="A0A415L435"/>
<name>A0A415L435_9FIRM</name>
<organism evidence="3 4">
    <name type="scientific">Eubacterium ventriosum</name>
    <dbReference type="NCBI Taxonomy" id="39496"/>
    <lineage>
        <taxon>Bacteria</taxon>
        <taxon>Bacillati</taxon>
        <taxon>Bacillota</taxon>
        <taxon>Clostridia</taxon>
        <taxon>Eubacteriales</taxon>
        <taxon>Eubacteriaceae</taxon>
        <taxon>Eubacterium</taxon>
    </lineage>
</organism>
<dbReference type="InterPro" id="IPR000182">
    <property type="entry name" value="GNAT_dom"/>
</dbReference>
<dbReference type="PROSITE" id="PS51186">
    <property type="entry name" value="GNAT"/>
    <property type="match status" value="1"/>
</dbReference>
<sequence length="143" mass="17034">MKIIKYEEKYRDDMIFMILEAKNALGRVPGLNEDLLDVRKNYLEVGDMFWLAIDDNDRVIGSIGYNSIKDTDEVWLHRLFVKYNLKRQGIGSALLETAEQYLRKQEKKIAKVHLGGKDWVESWTFYPKHGYVEYQERHMMKEL</sequence>